<evidence type="ECO:0000259" key="5">
    <source>
        <dbReference type="Pfam" id="PF02782"/>
    </source>
</evidence>
<keyword evidence="2" id="KW-0808">Transferase</keyword>
<comment type="caution">
    <text evidence="6">The sequence shown here is derived from an EMBL/GenBank/DDBJ whole genome shotgun (WGS) entry which is preliminary data.</text>
</comment>
<dbReference type="CDD" id="cd07773">
    <property type="entry name" value="ASKHA_NBD_FGGY_FK"/>
    <property type="match status" value="1"/>
</dbReference>
<dbReference type="PANTHER" id="PTHR43095">
    <property type="entry name" value="SUGAR KINASE"/>
    <property type="match status" value="1"/>
</dbReference>
<keyword evidence="3" id="KW-0418">Kinase</keyword>
<evidence type="ECO:0000313" key="6">
    <source>
        <dbReference type="EMBL" id="PZQ96136.1"/>
    </source>
</evidence>
<sequence>MSAPEPILIGLDLGSTNLKGVATKADGSIVAIARRPMVVVHGANGAADFDLAALDRNVVAMLRELVDVLAGSGIPASAVAGIGVASIGEAFTGIDGSGNRLGPCPTWYDRRTAPGRQALGLSTKAWFEITGMVDDDIYSVHRLRWWRAKNEGWFNRVKYWLMVSDYVVWLMTGVRSTSPSLAARSGMADRTKVDWSDEILAAAGVERSSLPQILPAASVAGDVTEHFAAQTGLVIGTPVVNAGHDHPCAGLGCGLVDPGQVIDSTGTSEAMKSVLTHPLGFEELGGGLYDCYPHVVPGRWLLSGHIPSGGGLLDWLVQLLSGPVPDAESAERLWEMAEAAPAGAEGAVVEPFLSGTGQPLNQRDRRAVISGLSGDVGAGEILRAGTEALAGWVSANLALFERFTGHVVSELILTGGGARNTLSNRIKAALINRPLLLPQADETAGLGAALVAGIGAGVFPTPTSAAARPAIAVIRVEPDPALVAAYEPLHARLTQPWAQADV</sequence>
<dbReference type="InterPro" id="IPR043129">
    <property type="entry name" value="ATPase_NBD"/>
</dbReference>
<dbReference type="PANTHER" id="PTHR43095:SF5">
    <property type="entry name" value="XYLULOSE KINASE"/>
    <property type="match status" value="1"/>
</dbReference>
<dbReference type="Proteomes" id="UP000248975">
    <property type="component" value="Unassembled WGS sequence"/>
</dbReference>
<gene>
    <name evidence="6" type="ORF">DI533_17005</name>
</gene>
<dbReference type="GO" id="GO:0005975">
    <property type="term" value="P:carbohydrate metabolic process"/>
    <property type="evidence" value="ECO:0007669"/>
    <property type="project" value="InterPro"/>
</dbReference>
<dbReference type="InterPro" id="IPR000577">
    <property type="entry name" value="Carb_kinase_FGGY"/>
</dbReference>
<name>A0A2W5S215_CERSP</name>
<protein>
    <submittedName>
        <fullName evidence="6">Uncharacterized protein</fullName>
    </submittedName>
</protein>
<dbReference type="Gene3D" id="3.30.420.40">
    <property type="match status" value="2"/>
</dbReference>
<dbReference type="Pfam" id="PF00370">
    <property type="entry name" value="FGGY_N"/>
    <property type="match status" value="1"/>
</dbReference>
<evidence type="ECO:0000256" key="3">
    <source>
        <dbReference type="ARBA" id="ARBA00022777"/>
    </source>
</evidence>
<feature type="domain" description="Carbohydrate kinase FGGY C-terminal" evidence="5">
    <location>
        <begin position="264"/>
        <end position="455"/>
    </location>
</feature>
<reference evidence="6 7" key="1">
    <citation type="submission" date="2017-08" db="EMBL/GenBank/DDBJ databases">
        <title>Infants hospitalized years apart are colonized by the same room-sourced microbial strains.</title>
        <authorList>
            <person name="Brooks B."/>
            <person name="Olm M.R."/>
            <person name="Firek B.A."/>
            <person name="Baker R."/>
            <person name="Thomas B.C."/>
            <person name="Morowitz M.J."/>
            <person name="Banfield J.F."/>
        </authorList>
    </citation>
    <scope>NUCLEOTIDE SEQUENCE [LARGE SCALE GENOMIC DNA]</scope>
    <source>
        <strain evidence="6">S2_003_000_R2_11</strain>
    </source>
</reference>
<dbReference type="AlphaFoldDB" id="A0A2W5S215"/>
<feature type="domain" description="Carbohydrate kinase FGGY N-terminal" evidence="4">
    <location>
        <begin position="8"/>
        <end position="252"/>
    </location>
</feature>
<dbReference type="PIRSF" id="PIRSF000538">
    <property type="entry name" value="GlpK"/>
    <property type="match status" value="1"/>
</dbReference>
<evidence type="ECO:0000313" key="7">
    <source>
        <dbReference type="Proteomes" id="UP000248975"/>
    </source>
</evidence>
<dbReference type="SUPFAM" id="SSF53067">
    <property type="entry name" value="Actin-like ATPase domain"/>
    <property type="match status" value="2"/>
</dbReference>
<proteinExistence type="inferred from homology"/>
<organism evidence="6 7">
    <name type="scientific">Cereibacter sphaeroides</name>
    <name type="common">Rhodobacter sphaeroides</name>
    <dbReference type="NCBI Taxonomy" id="1063"/>
    <lineage>
        <taxon>Bacteria</taxon>
        <taxon>Pseudomonadati</taxon>
        <taxon>Pseudomonadota</taxon>
        <taxon>Alphaproteobacteria</taxon>
        <taxon>Rhodobacterales</taxon>
        <taxon>Paracoccaceae</taxon>
        <taxon>Cereibacter</taxon>
    </lineage>
</organism>
<evidence type="ECO:0000256" key="2">
    <source>
        <dbReference type="ARBA" id="ARBA00022679"/>
    </source>
</evidence>
<dbReference type="InterPro" id="IPR050406">
    <property type="entry name" value="FGGY_Carb_Kinase"/>
</dbReference>
<evidence type="ECO:0000256" key="1">
    <source>
        <dbReference type="ARBA" id="ARBA00009156"/>
    </source>
</evidence>
<comment type="similarity">
    <text evidence="1">Belongs to the FGGY kinase family.</text>
</comment>
<accession>A0A2W5S215</accession>
<dbReference type="GO" id="GO:0016301">
    <property type="term" value="F:kinase activity"/>
    <property type="evidence" value="ECO:0007669"/>
    <property type="project" value="UniProtKB-KW"/>
</dbReference>
<dbReference type="InterPro" id="IPR018485">
    <property type="entry name" value="FGGY_C"/>
</dbReference>
<dbReference type="InterPro" id="IPR018484">
    <property type="entry name" value="FGGY_N"/>
</dbReference>
<evidence type="ECO:0000259" key="4">
    <source>
        <dbReference type="Pfam" id="PF00370"/>
    </source>
</evidence>
<dbReference type="EMBL" id="QFQS01000004">
    <property type="protein sequence ID" value="PZQ96136.1"/>
    <property type="molecule type" value="Genomic_DNA"/>
</dbReference>
<dbReference type="Pfam" id="PF02782">
    <property type="entry name" value="FGGY_C"/>
    <property type="match status" value="1"/>
</dbReference>